<evidence type="ECO:0000313" key="5">
    <source>
        <dbReference type="EMBL" id="MCQ1530020.1"/>
    </source>
</evidence>
<dbReference type="SMART" id="SM00382">
    <property type="entry name" value="AAA"/>
    <property type="match status" value="1"/>
</dbReference>
<dbReference type="SUPFAM" id="SSF52540">
    <property type="entry name" value="P-loop containing nucleoside triphosphate hydrolases"/>
    <property type="match status" value="1"/>
</dbReference>
<evidence type="ECO:0000256" key="3">
    <source>
        <dbReference type="ARBA" id="ARBA00022840"/>
    </source>
</evidence>
<evidence type="ECO:0000313" key="6">
    <source>
        <dbReference type="Proteomes" id="UP001651880"/>
    </source>
</evidence>
<dbReference type="RefSeq" id="WP_255227537.1">
    <property type="nucleotide sequence ID" value="NZ_JAJEKE010000008.1"/>
</dbReference>
<evidence type="ECO:0000256" key="1">
    <source>
        <dbReference type="ARBA" id="ARBA00022448"/>
    </source>
</evidence>
<evidence type="ECO:0000256" key="2">
    <source>
        <dbReference type="ARBA" id="ARBA00022741"/>
    </source>
</evidence>
<dbReference type="InterPro" id="IPR017871">
    <property type="entry name" value="ABC_transporter-like_CS"/>
</dbReference>
<dbReference type="Pfam" id="PF08352">
    <property type="entry name" value="oligo_HPY"/>
    <property type="match status" value="1"/>
</dbReference>
<proteinExistence type="predicted"/>
<accession>A0ABT1NFH7</accession>
<comment type="caution">
    <text evidence="5">The sequence shown here is derived from an EMBL/GenBank/DDBJ whole genome shotgun (WGS) entry which is preliminary data.</text>
</comment>
<dbReference type="PANTHER" id="PTHR43776">
    <property type="entry name" value="TRANSPORT ATP-BINDING PROTEIN"/>
    <property type="match status" value="1"/>
</dbReference>
<dbReference type="InterPro" id="IPR003593">
    <property type="entry name" value="AAA+_ATPase"/>
</dbReference>
<dbReference type="PANTHER" id="PTHR43776:SF8">
    <property type="entry name" value="ABC TRANSPORTER, ATP-BINDING PROTEIN"/>
    <property type="match status" value="1"/>
</dbReference>
<reference evidence="5 6" key="1">
    <citation type="submission" date="2021-10" db="EMBL/GenBank/DDBJ databases">
        <title>Lutispora strain m25 sp. nov., a thermophilic, non-spore-forming bacterium isolated from a lab-scale methanogenic bioreactor digesting anaerobic sludge.</title>
        <authorList>
            <person name="El Houari A."/>
            <person name="Mcdonald J."/>
        </authorList>
    </citation>
    <scope>NUCLEOTIDE SEQUENCE [LARGE SCALE GENOMIC DNA]</scope>
    <source>
        <strain evidence="6">m25</strain>
    </source>
</reference>
<keyword evidence="3 5" id="KW-0067">ATP-binding</keyword>
<keyword evidence="6" id="KW-1185">Reference proteome</keyword>
<dbReference type="PROSITE" id="PS00211">
    <property type="entry name" value="ABC_TRANSPORTER_1"/>
    <property type="match status" value="1"/>
</dbReference>
<keyword evidence="2" id="KW-0547">Nucleotide-binding</keyword>
<dbReference type="InterPro" id="IPR050319">
    <property type="entry name" value="ABC_transp_ATP-bind"/>
</dbReference>
<dbReference type="EMBL" id="JAJEKE010000008">
    <property type="protein sequence ID" value="MCQ1530020.1"/>
    <property type="molecule type" value="Genomic_DNA"/>
</dbReference>
<evidence type="ECO:0000259" key="4">
    <source>
        <dbReference type="PROSITE" id="PS50893"/>
    </source>
</evidence>
<dbReference type="GO" id="GO:0005524">
    <property type="term" value="F:ATP binding"/>
    <property type="evidence" value="ECO:0007669"/>
    <property type="project" value="UniProtKB-KW"/>
</dbReference>
<dbReference type="CDD" id="cd03257">
    <property type="entry name" value="ABC_NikE_OppD_transporters"/>
    <property type="match status" value="1"/>
</dbReference>
<gene>
    <name evidence="5" type="ORF">LJD61_10740</name>
</gene>
<dbReference type="NCBIfam" id="TIGR01727">
    <property type="entry name" value="oligo_HPY"/>
    <property type="match status" value="1"/>
</dbReference>
<organism evidence="5 6">
    <name type="scientific">Lutispora saccharofermentans</name>
    <dbReference type="NCBI Taxonomy" id="3024236"/>
    <lineage>
        <taxon>Bacteria</taxon>
        <taxon>Bacillati</taxon>
        <taxon>Bacillota</taxon>
        <taxon>Clostridia</taxon>
        <taxon>Lutisporales</taxon>
        <taxon>Lutisporaceae</taxon>
        <taxon>Lutispora</taxon>
    </lineage>
</organism>
<protein>
    <submittedName>
        <fullName evidence="5">ATP-binding cassette domain-containing protein</fullName>
    </submittedName>
</protein>
<dbReference type="PROSITE" id="PS50893">
    <property type="entry name" value="ABC_TRANSPORTER_2"/>
    <property type="match status" value="1"/>
</dbReference>
<sequence>MEDKILEVKDLTKYFDVYNGLFGKKKYVHAVENVSFDLYKSETLGIVGESGSGKSTLGRVLLKLIKHTSGKVVYRDKDIMSLRSRDFGALRRELQMVFQDPYASLNPRIKIGDAIAEPLVANRVVSSYGEARKKVYELLELVGLQTELYERYPYEFSGGQRQRISIARALALEPKILVCDEAVSALDVSVQAQILNLFNSLKKQLDLTYLFISHDLSVVKHISDRIMVMYLGEIMELAPTDKIFERTLHPYTEALISAIPEPKSKEKRKRIILEGDIPSPIDPPMGCRFASRCFKAMEICKNEHPQILEVQPNHFVRCHLYSEGKED</sequence>
<dbReference type="InterPro" id="IPR013563">
    <property type="entry name" value="Oligopep_ABC_C"/>
</dbReference>
<dbReference type="Gene3D" id="3.40.50.300">
    <property type="entry name" value="P-loop containing nucleotide triphosphate hydrolases"/>
    <property type="match status" value="1"/>
</dbReference>
<name>A0ABT1NFH7_9FIRM</name>
<dbReference type="InterPro" id="IPR027417">
    <property type="entry name" value="P-loop_NTPase"/>
</dbReference>
<keyword evidence="1" id="KW-0813">Transport</keyword>
<dbReference type="Proteomes" id="UP001651880">
    <property type="component" value="Unassembled WGS sequence"/>
</dbReference>
<dbReference type="InterPro" id="IPR003439">
    <property type="entry name" value="ABC_transporter-like_ATP-bd"/>
</dbReference>
<dbReference type="Pfam" id="PF00005">
    <property type="entry name" value="ABC_tran"/>
    <property type="match status" value="1"/>
</dbReference>
<feature type="domain" description="ABC transporter" evidence="4">
    <location>
        <begin position="6"/>
        <end position="256"/>
    </location>
</feature>